<keyword evidence="2" id="KW-1185">Reference proteome</keyword>
<dbReference type="AlphaFoldDB" id="A0A9P5N2W8"/>
<reference evidence="1" key="2">
    <citation type="journal article" date="2020" name="Nat. Commun.">
        <title>Large-scale genome sequencing of mycorrhizal fungi provides insights into the early evolution of symbiotic traits.</title>
        <authorList>
            <person name="Miyauchi S."/>
            <person name="Kiss E."/>
            <person name="Kuo A."/>
            <person name="Drula E."/>
            <person name="Kohler A."/>
            <person name="Sanchez-Garcia M."/>
            <person name="Morin E."/>
            <person name="Andreopoulos B."/>
            <person name="Barry K.W."/>
            <person name="Bonito G."/>
            <person name="Buee M."/>
            <person name="Carver A."/>
            <person name="Chen C."/>
            <person name="Cichocki N."/>
            <person name="Clum A."/>
            <person name="Culley D."/>
            <person name="Crous P.W."/>
            <person name="Fauchery L."/>
            <person name="Girlanda M."/>
            <person name="Hayes R.D."/>
            <person name="Keri Z."/>
            <person name="LaButti K."/>
            <person name="Lipzen A."/>
            <person name="Lombard V."/>
            <person name="Magnuson J."/>
            <person name="Maillard F."/>
            <person name="Murat C."/>
            <person name="Nolan M."/>
            <person name="Ohm R.A."/>
            <person name="Pangilinan J."/>
            <person name="Pereira M.F."/>
            <person name="Perotto S."/>
            <person name="Peter M."/>
            <person name="Pfister S."/>
            <person name="Riley R."/>
            <person name="Sitrit Y."/>
            <person name="Stielow J.B."/>
            <person name="Szollosi G."/>
            <person name="Zifcakova L."/>
            <person name="Stursova M."/>
            <person name="Spatafora J.W."/>
            <person name="Tedersoo L."/>
            <person name="Vaario L.M."/>
            <person name="Yamada A."/>
            <person name="Yan M."/>
            <person name="Wang P."/>
            <person name="Xu J."/>
            <person name="Bruns T."/>
            <person name="Baldrian P."/>
            <person name="Vilgalys R."/>
            <person name="Dunand C."/>
            <person name="Henrissat B."/>
            <person name="Grigoriev I.V."/>
            <person name="Hibbett D."/>
            <person name="Nagy L.G."/>
            <person name="Martin F.M."/>
        </authorList>
    </citation>
    <scope>NUCLEOTIDE SEQUENCE</scope>
    <source>
        <strain evidence="1">Prilba</strain>
    </source>
</reference>
<dbReference type="EMBL" id="WHVB01000003">
    <property type="protein sequence ID" value="KAF8484932.1"/>
    <property type="molecule type" value="Genomic_DNA"/>
</dbReference>
<organism evidence="1 2">
    <name type="scientific">Russula ochroleuca</name>
    <dbReference type="NCBI Taxonomy" id="152965"/>
    <lineage>
        <taxon>Eukaryota</taxon>
        <taxon>Fungi</taxon>
        <taxon>Dikarya</taxon>
        <taxon>Basidiomycota</taxon>
        <taxon>Agaricomycotina</taxon>
        <taxon>Agaricomycetes</taxon>
        <taxon>Russulales</taxon>
        <taxon>Russulaceae</taxon>
        <taxon>Russula</taxon>
    </lineage>
</organism>
<evidence type="ECO:0000313" key="2">
    <source>
        <dbReference type="Proteomes" id="UP000759537"/>
    </source>
</evidence>
<name>A0A9P5N2W8_9AGAM</name>
<protein>
    <submittedName>
        <fullName evidence="1">Uncharacterized protein</fullName>
    </submittedName>
</protein>
<proteinExistence type="predicted"/>
<gene>
    <name evidence="1" type="ORF">DFH94DRAFT_254714</name>
</gene>
<reference evidence="1" key="1">
    <citation type="submission" date="2019-10" db="EMBL/GenBank/DDBJ databases">
        <authorList>
            <consortium name="DOE Joint Genome Institute"/>
            <person name="Kuo A."/>
            <person name="Miyauchi S."/>
            <person name="Kiss E."/>
            <person name="Drula E."/>
            <person name="Kohler A."/>
            <person name="Sanchez-Garcia M."/>
            <person name="Andreopoulos B."/>
            <person name="Barry K.W."/>
            <person name="Bonito G."/>
            <person name="Buee M."/>
            <person name="Carver A."/>
            <person name="Chen C."/>
            <person name="Cichocki N."/>
            <person name="Clum A."/>
            <person name="Culley D."/>
            <person name="Crous P.W."/>
            <person name="Fauchery L."/>
            <person name="Girlanda M."/>
            <person name="Hayes R."/>
            <person name="Keri Z."/>
            <person name="LaButti K."/>
            <person name="Lipzen A."/>
            <person name="Lombard V."/>
            <person name="Magnuson J."/>
            <person name="Maillard F."/>
            <person name="Morin E."/>
            <person name="Murat C."/>
            <person name="Nolan M."/>
            <person name="Ohm R."/>
            <person name="Pangilinan J."/>
            <person name="Pereira M."/>
            <person name="Perotto S."/>
            <person name="Peter M."/>
            <person name="Riley R."/>
            <person name="Sitrit Y."/>
            <person name="Stielow B."/>
            <person name="Szollosi G."/>
            <person name="Zifcakova L."/>
            <person name="Stursova M."/>
            <person name="Spatafora J.W."/>
            <person name="Tedersoo L."/>
            <person name="Vaario L.-M."/>
            <person name="Yamada A."/>
            <person name="Yan M."/>
            <person name="Wang P."/>
            <person name="Xu J."/>
            <person name="Bruns T."/>
            <person name="Baldrian P."/>
            <person name="Vilgalys R."/>
            <person name="Henrissat B."/>
            <person name="Grigoriev I.V."/>
            <person name="Hibbett D."/>
            <person name="Nagy L.G."/>
            <person name="Martin F.M."/>
        </authorList>
    </citation>
    <scope>NUCLEOTIDE SEQUENCE</scope>
    <source>
        <strain evidence="1">Prilba</strain>
    </source>
</reference>
<sequence>MLGYVSALLPLTWFSFRSLSDRVDKSVRYKNNSVFDFESYITQGHSALLTRTLHMLLRVRFSFRVIRRERVPVCMHIEMIAPRSVLRYKPKRLLDILRRRDGQRRPFMPRFSTLD</sequence>
<comment type="caution">
    <text evidence="1">The sequence shown here is derived from an EMBL/GenBank/DDBJ whole genome shotgun (WGS) entry which is preliminary data.</text>
</comment>
<accession>A0A9P5N2W8</accession>
<dbReference type="Proteomes" id="UP000759537">
    <property type="component" value="Unassembled WGS sequence"/>
</dbReference>
<evidence type="ECO:0000313" key="1">
    <source>
        <dbReference type="EMBL" id="KAF8484932.1"/>
    </source>
</evidence>